<feature type="modified residue" description="4-aspartylphosphate" evidence="2">
    <location>
        <position position="57"/>
    </location>
</feature>
<sequence length="127" mass="14045">MPDKTKNKVLIIEDEQDIRTIYAEVLQNAGYTVDQAPNGEVGGEKIKNTDWSILLLDIMLPGKDGLKILKDLKETPELKKGPVVVLTNLNSEHIIQEAFKLGADGYLIKSEVNPDKVVEEVGRFSGV</sequence>
<dbReference type="GO" id="GO:0000160">
    <property type="term" value="P:phosphorelay signal transduction system"/>
    <property type="evidence" value="ECO:0007669"/>
    <property type="project" value="InterPro"/>
</dbReference>
<accession>A0A0G0Z2T5</accession>
<dbReference type="PANTHER" id="PTHR44591:SF3">
    <property type="entry name" value="RESPONSE REGULATORY DOMAIN-CONTAINING PROTEIN"/>
    <property type="match status" value="1"/>
</dbReference>
<keyword evidence="1 2" id="KW-0597">Phosphoprotein</keyword>
<dbReference type="PANTHER" id="PTHR44591">
    <property type="entry name" value="STRESS RESPONSE REGULATOR PROTEIN 1"/>
    <property type="match status" value="1"/>
</dbReference>
<evidence type="ECO:0000259" key="3">
    <source>
        <dbReference type="PROSITE" id="PS50110"/>
    </source>
</evidence>
<dbReference type="AlphaFoldDB" id="A0A0G0Z2T5"/>
<dbReference type="PROSITE" id="PS50110">
    <property type="entry name" value="RESPONSE_REGULATORY"/>
    <property type="match status" value="1"/>
</dbReference>
<organism evidence="4 5">
    <name type="scientific">candidate division WWE3 bacterium GW2011_GWE1_41_27</name>
    <dbReference type="NCBI Taxonomy" id="1619131"/>
    <lineage>
        <taxon>Bacteria</taxon>
        <taxon>Katanobacteria</taxon>
    </lineage>
</organism>
<reference evidence="4 5" key="1">
    <citation type="journal article" date="2015" name="Nature">
        <title>rRNA introns, odd ribosomes, and small enigmatic genomes across a large radiation of phyla.</title>
        <authorList>
            <person name="Brown C.T."/>
            <person name="Hug L.A."/>
            <person name="Thomas B.C."/>
            <person name="Sharon I."/>
            <person name="Castelle C.J."/>
            <person name="Singh A."/>
            <person name="Wilkins M.J."/>
            <person name="Williams K.H."/>
            <person name="Banfield J.F."/>
        </authorList>
    </citation>
    <scope>NUCLEOTIDE SEQUENCE [LARGE SCALE GENOMIC DNA]</scope>
</reference>
<dbReference type="InterPro" id="IPR050595">
    <property type="entry name" value="Bact_response_regulator"/>
</dbReference>
<gene>
    <name evidence="4" type="ORF">UU59_C0011G0016</name>
</gene>
<evidence type="ECO:0000313" key="5">
    <source>
        <dbReference type="Proteomes" id="UP000034544"/>
    </source>
</evidence>
<dbReference type="Proteomes" id="UP000034544">
    <property type="component" value="Unassembled WGS sequence"/>
</dbReference>
<dbReference type="Pfam" id="PF00072">
    <property type="entry name" value="Response_reg"/>
    <property type="match status" value="1"/>
</dbReference>
<dbReference type="CDD" id="cd17574">
    <property type="entry name" value="REC_OmpR"/>
    <property type="match status" value="1"/>
</dbReference>
<dbReference type="InterPro" id="IPR001789">
    <property type="entry name" value="Sig_transdc_resp-reg_receiver"/>
</dbReference>
<dbReference type="SMART" id="SM00448">
    <property type="entry name" value="REC"/>
    <property type="match status" value="1"/>
</dbReference>
<feature type="domain" description="Response regulatory" evidence="3">
    <location>
        <begin position="8"/>
        <end position="124"/>
    </location>
</feature>
<dbReference type="InterPro" id="IPR011006">
    <property type="entry name" value="CheY-like_superfamily"/>
</dbReference>
<name>A0A0G0Z2T5_UNCKA</name>
<evidence type="ECO:0000256" key="2">
    <source>
        <dbReference type="PROSITE-ProRule" id="PRU00169"/>
    </source>
</evidence>
<dbReference type="Gene3D" id="3.40.50.2300">
    <property type="match status" value="1"/>
</dbReference>
<dbReference type="SUPFAM" id="SSF52172">
    <property type="entry name" value="CheY-like"/>
    <property type="match status" value="1"/>
</dbReference>
<evidence type="ECO:0000256" key="1">
    <source>
        <dbReference type="ARBA" id="ARBA00022553"/>
    </source>
</evidence>
<evidence type="ECO:0000313" key="4">
    <source>
        <dbReference type="EMBL" id="KKS07188.1"/>
    </source>
</evidence>
<protein>
    <submittedName>
        <fullName evidence="4">Transcriptional regulatory protein resD</fullName>
    </submittedName>
</protein>
<dbReference type="EMBL" id="LCBF01000011">
    <property type="protein sequence ID" value="KKS07188.1"/>
    <property type="molecule type" value="Genomic_DNA"/>
</dbReference>
<proteinExistence type="predicted"/>
<comment type="caution">
    <text evidence="4">The sequence shown here is derived from an EMBL/GenBank/DDBJ whole genome shotgun (WGS) entry which is preliminary data.</text>
</comment>